<dbReference type="Pfam" id="PF00583">
    <property type="entry name" value="Acetyltransf_1"/>
    <property type="match status" value="2"/>
</dbReference>
<keyword evidence="2" id="KW-0012">Acyltransferase</keyword>
<dbReference type="OrthoDB" id="47059at2759"/>
<accession>A0A1L7X8H4</accession>
<evidence type="ECO:0000256" key="1">
    <source>
        <dbReference type="ARBA" id="ARBA00022679"/>
    </source>
</evidence>
<dbReference type="Proteomes" id="UP000184330">
    <property type="component" value="Unassembled WGS sequence"/>
</dbReference>
<evidence type="ECO:0000313" key="5">
    <source>
        <dbReference type="Proteomes" id="UP000184330"/>
    </source>
</evidence>
<dbReference type="AlphaFoldDB" id="A0A1L7X8H4"/>
<name>A0A1L7X8H4_9HELO</name>
<dbReference type="InterPro" id="IPR000182">
    <property type="entry name" value="GNAT_dom"/>
</dbReference>
<dbReference type="CDD" id="cd04301">
    <property type="entry name" value="NAT_SF"/>
    <property type="match status" value="2"/>
</dbReference>
<dbReference type="PROSITE" id="PS51186">
    <property type="entry name" value="GNAT"/>
    <property type="match status" value="2"/>
</dbReference>
<dbReference type="InterPro" id="IPR050680">
    <property type="entry name" value="YpeA/RimI_acetyltransf"/>
</dbReference>
<feature type="domain" description="N-acetyltransferase" evidence="3">
    <location>
        <begin position="144"/>
        <end position="287"/>
    </location>
</feature>
<dbReference type="Gene3D" id="3.40.630.30">
    <property type="match status" value="2"/>
</dbReference>
<dbReference type="GO" id="GO:0016747">
    <property type="term" value="F:acyltransferase activity, transferring groups other than amino-acyl groups"/>
    <property type="evidence" value="ECO:0007669"/>
    <property type="project" value="InterPro"/>
</dbReference>
<dbReference type="SUPFAM" id="SSF55729">
    <property type="entry name" value="Acyl-CoA N-acyltransferases (Nat)"/>
    <property type="match status" value="2"/>
</dbReference>
<proteinExistence type="predicted"/>
<evidence type="ECO:0000259" key="3">
    <source>
        <dbReference type="PROSITE" id="PS51186"/>
    </source>
</evidence>
<dbReference type="InterPro" id="IPR016181">
    <property type="entry name" value="Acyl_CoA_acyltransferase"/>
</dbReference>
<reference evidence="4 5" key="1">
    <citation type="submission" date="2016-03" db="EMBL/GenBank/DDBJ databases">
        <authorList>
            <person name="Ploux O."/>
        </authorList>
    </citation>
    <scope>NUCLEOTIDE SEQUENCE [LARGE SCALE GENOMIC DNA]</scope>
    <source>
        <strain evidence="4 5">UAMH 11012</strain>
    </source>
</reference>
<evidence type="ECO:0000256" key="2">
    <source>
        <dbReference type="ARBA" id="ARBA00023315"/>
    </source>
</evidence>
<dbReference type="PANTHER" id="PTHR43420">
    <property type="entry name" value="ACETYLTRANSFERASE"/>
    <property type="match status" value="1"/>
</dbReference>
<dbReference type="EMBL" id="FJOG01000018">
    <property type="protein sequence ID" value="CZR61312.1"/>
    <property type="molecule type" value="Genomic_DNA"/>
</dbReference>
<protein>
    <recommendedName>
        <fullName evidence="3">N-acetyltransferase domain-containing protein</fullName>
    </recommendedName>
</protein>
<keyword evidence="1" id="KW-0808">Transferase</keyword>
<sequence length="287" mass="32619">MQDANSRNIVQPVEHTIRDLTGSDEDFEKIWQMWQTIFPKWPIERQRMEKILHQLPGHHYIHEKGFCLSYLTDGPHGKIAAVGVMPEYRGKGLGSAFIGKAQAELRINARFHKSTGPAVRDLYKDIRGAIAPPEILARVSKTNIKFSPWSLELYEECITKQRANFSWFKAYETLAAYNQHHEVMVAIDPDTNAQIGWTLMCSPTAIVSDIFAFLPLMPSRGKTGLIAAVGVHESARGKGVGLALVVKAMENLRERGVEGVFIDSVVIRDFYEKLGFETFWEYEGYFW</sequence>
<feature type="domain" description="N-acetyltransferase" evidence="3">
    <location>
        <begin position="15"/>
        <end position="144"/>
    </location>
</feature>
<gene>
    <name evidence="4" type="ORF">PAC_11208</name>
</gene>
<evidence type="ECO:0000313" key="4">
    <source>
        <dbReference type="EMBL" id="CZR61312.1"/>
    </source>
</evidence>
<keyword evidence="5" id="KW-1185">Reference proteome</keyword>
<dbReference type="STRING" id="576137.A0A1L7X8H4"/>
<organism evidence="4 5">
    <name type="scientific">Phialocephala subalpina</name>
    <dbReference type="NCBI Taxonomy" id="576137"/>
    <lineage>
        <taxon>Eukaryota</taxon>
        <taxon>Fungi</taxon>
        <taxon>Dikarya</taxon>
        <taxon>Ascomycota</taxon>
        <taxon>Pezizomycotina</taxon>
        <taxon>Leotiomycetes</taxon>
        <taxon>Helotiales</taxon>
        <taxon>Mollisiaceae</taxon>
        <taxon>Phialocephala</taxon>
        <taxon>Phialocephala fortinii species complex</taxon>
    </lineage>
</organism>